<keyword evidence="2" id="KW-1185">Reference proteome</keyword>
<evidence type="ECO:0000313" key="1">
    <source>
        <dbReference type="EMBL" id="GBP81838.1"/>
    </source>
</evidence>
<dbReference type="OrthoDB" id="10012075at2759"/>
<organism evidence="1 2">
    <name type="scientific">Eumeta variegata</name>
    <name type="common">Bagworm moth</name>
    <name type="synonym">Eumeta japonica</name>
    <dbReference type="NCBI Taxonomy" id="151549"/>
    <lineage>
        <taxon>Eukaryota</taxon>
        <taxon>Metazoa</taxon>
        <taxon>Ecdysozoa</taxon>
        <taxon>Arthropoda</taxon>
        <taxon>Hexapoda</taxon>
        <taxon>Insecta</taxon>
        <taxon>Pterygota</taxon>
        <taxon>Neoptera</taxon>
        <taxon>Endopterygota</taxon>
        <taxon>Lepidoptera</taxon>
        <taxon>Glossata</taxon>
        <taxon>Ditrysia</taxon>
        <taxon>Tineoidea</taxon>
        <taxon>Psychidae</taxon>
        <taxon>Oiketicinae</taxon>
        <taxon>Eumeta</taxon>
    </lineage>
</organism>
<dbReference type="EMBL" id="BGZK01001533">
    <property type="protein sequence ID" value="GBP81838.1"/>
    <property type="molecule type" value="Genomic_DNA"/>
</dbReference>
<gene>
    <name evidence="1" type="ORF">EVAR_56308_1</name>
</gene>
<dbReference type="Proteomes" id="UP000299102">
    <property type="component" value="Unassembled WGS sequence"/>
</dbReference>
<evidence type="ECO:0000313" key="2">
    <source>
        <dbReference type="Proteomes" id="UP000299102"/>
    </source>
</evidence>
<reference evidence="1 2" key="1">
    <citation type="journal article" date="2019" name="Commun. Biol.">
        <title>The bagworm genome reveals a unique fibroin gene that provides high tensile strength.</title>
        <authorList>
            <person name="Kono N."/>
            <person name="Nakamura H."/>
            <person name="Ohtoshi R."/>
            <person name="Tomita M."/>
            <person name="Numata K."/>
            <person name="Arakawa K."/>
        </authorList>
    </citation>
    <scope>NUCLEOTIDE SEQUENCE [LARGE SCALE GENOMIC DNA]</scope>
</reference>
<proteinExistence type="predicted"/>
<accession>A0A4C1Z0H6</accession>
<sequence>MGDEDYEPQFVGPGTNATVVVGRDATLMCRVRNLQTYKVVKENCGYQRVLSGDKVAEHTSELSFVCVSKFAVSSCSPAISETNRSHNSFPWVMCFRCSGEGTECRPANVFGASPGDELSGVLLGAITGQSCPI</sequence>
<name>A0A4C1Z0H6_EUMVA</name>
<dbReference type="AlphaFoldDB" id="A0A4C1Z0H6"/>
<evidence type="ECO:0008006" key="3">
    <source>
        <dbReference type="Google" id="ProtNLM"/>
    </source>
</evidence>
<protein>
    <recommendedName>
        <fullName evidence="3">Ig-like domain-containing protein</fullName>
    </recommendedName>
</protein>
<comment type="caution">
    <text evidence="1">The sequence shown here is derived from an EMBL/GenBank/DDBJ whole genome shotgun (WGS) entry which is preliminary data.</text>
</comment>